<dbReference type="InterPro" id="IPR025962">
    <property type="entry name" value="SdpI/YhfL"/>
</dbReference>
<evidence type="ECO:0000313" key="2">
    <source>
        <dbReference type="EMBL" id="PZG15994.1"/>
    </source>
</evidence>
<organism evidence="2 3">
    <name type="scientific">Nonomuraea aridisoli</name>
    <dbReference type="NCBI Taxonomy" id="2070368"/>
    <lineage>
        <taxon>Bacteria</taxon>
        <taxon>Bacillati</taxon>
        <taxon>Actinomycetota</taxon>
        <taxon>Actinomycetes</taxon>
        <taxon>Streptosporangiales</taxon>
        <taxon>Streptosporangiaceae</taxon>
        <taxon>Nonomuraea</taxon>
    </lineage>
</organism>
<evidence type="ECO:0000256" key="1">
    <source>
        <dbReference type="SAM" id="Phobius"/>
    </source>
</evidence>
<keyword evidence="3" id="KW-1185">Reference proteome</keyword>
<evidence type="ECO:0000313" key="3">
    <source>
        <dbReference type="Proteomes" id="UP000249304"/>
    </source>
</evidence>
<reference evidence="2 3" key="1">
    <citation type="submission" date="2018-01" db="EMBL/GenBank/DDBJ databases">
        <title>Draft genome sequence of Nonomuraea sp. KC333.</title>
        <authorList>
            <person name="Sahin N."/>
            <person name="Saygin H."/>
            <person name="Ay H."/>
        </authorList>
    </citation>
    <scope>NUCLEOTIDE SEQUENCE [LARGE SCALE GENOMIC DNA]</scope>
    <source>
        <strain evidence="2 3">KC333</strain>
    </source>
</reference>
<keyword evidence="1" id="KW-1133">Transmembrane helix</keyword>
<dbReference type="Proteomes" id="UP000249304">
    <property type="component" value="Unassembled WGS sequence"/>
</dbReference>
<feature type="transmembrane region" description="Helical" evidence="1">
    <location>
        <begin position="53"/>
        <end position="74"/>
    </location>
</feature>
<dbReference type="EMBL" id="POUD01000093">
    <property type="protein sequence ID" value="PZG15994.1"/>
    <property type="molecule type" value="Genomic_DNA"/>
</dbReference>
<keyword evidence="1" id="KW-0472">Membrane</keyword>
<comment type="caution">
    <text evidence="2">The sequence shown here is derived from an EMBL/GenBank/DDBJ whole genome shotgun (WGS) entry which is preliminary data.</text>
</comment>
<sequence length="114" mass="11340">MDVIPFVLGFAGLLVLVIGYLGRIERLPRNSVAGVRTVASMRSDAAFRAANKAAGVPTMIAGVAGITGGVGVWLVPEAGVTVTLVTAAALLALAVTGGVKGSRAANAVNDQEPG</sequence>
<proteinExistence type="predicted"/>
<evidence type="ECO:0008006" key="4">
    <source>
        <dbReference type="Google" id="ProtNLM"/>
    </source>
</evidence>
<dbReference type="Pfam" id="PF13630">
    <property type="entry name" value="SdpI"/>
    <property type="match status" value="1"/>
</dbReference>
<feature type="transmembrane region" description="Helical" evidence="1">
    <location>
        <begin position="80"/>
        <end position="99"/>
    </location>
</feature>
<name>A0A2W2FLM5_9ACTN</name>
<keyword evidence="1" id="KW-0812">Transmembrane</keyword>
<dbReference type="AlphaFoldDB" id="A0A2W2FLM5"/>
<protein>
    <recommendedName>
        <fullName evidence="4">SdpI family protein</fullName>
    </recommendedName>
</protein>
<feature type="transmembrane region" description="Helical" evidence="1">
    <location>
        <begin position="6"/>
        <end position="22"/>
    </location>
</feature>
<accession>A0A2W2FLM5</accession>
<gene>
    <name evidence="2" type="ORF">C1J01_22395</name>
</gene>